<accession>A0A4R4P135</accession>
<dbReference type="Pfam" id="PF05076">
    <property type="entry name" value="SUFU"/>
    <property type="match status" value="1"/>
</dbReference>
<reference evidence="3 4" key="1">
    <citation type="submission" date="2019-03" db="EMBL/GenBank/DDBJ databases">
        <title>Draft genome sequences of novel Actinobacteria.</title>
        <authorList>
            <person name="Sahin N."/>
            <person name="Ay H."/>
            <person name="Saygin H."/>
        </authorList>
    </citation>
    <scope>NUCLEOTIDE SEQUENCE [LARGE SCALE GENOMIC DNA]</scope>
    <source>
        <strain evidence="3 4">JCM 30547</strain>
    </source>
</reference>
<feature type="compositionally biased region" description="Basic and acidic residues" evidence="1">
    <location>
        <begin position="194"/>
        <end position="206"/>
    </location>
</feature>
<name>A0A4R4P135_9ACTN</name>
<dbReference type="OrthoDB" id="3821329at2"/>
<evidence type="ECO:0000313" key="3">
    <source>
        <dbReference type="EMBL" id="TDC14310.1"/>
    </source>
</evidence>
<evidence type="ECO:0000313" key="4">
    <source>
        <dbReference type="Proteomes" id="UP000295075"/>
    </source>
</evidence>
<dbReference type="InterPro" id="IPR020941">
    <property type="entry name" value="SUFU-like_domain"/>
</dbReference>
<evidence type="ECO:0000256" key="1">
    <source>
        <dbReference type="SAM" id="MobiDB-lite"/>
    </source>
</evidence>
<sequence length="206" mass="22900">MADFPPCDDVCGALEEHVRRFFGGRELEAFTWSAGPVLDQNPHFRVLRVRPKTRGGVWTYLSIGGWAATEGENHGLEFVLCTESADPRAVELLAMTAHYHRGGKLGLGHTVPIGEPWLPGSACDHLLVSLPYPFGPDLQTCHVGDRHVDFLWLLPITEAERAFKVASGLEALESRFDQVGLRYWQPGRPSAVRSDGRPEARSKDRM</sequence>
<dbReference type="RefSeq" id="WP_132416083.1">
    <property type="nucleotide sequence ID" value="NZ_SMKA01000439.1"/>
</dbReference>
<evidence type="ECO:0000259" key="2">
    <source>
        <dbReference type="Pfam" id="PF05076"/>
    </source>
</evidence>
<dbReference type="Proteomes" id="UP000295075">
    <property type="component" value="Unassembled WGS sequence"/>
</dbReference>
<protein>
    <submittedName>
        <fullName evidence="3">Suppressor of fused domain protein</fullName>
    </submittedName>
</protein>
<comment type="caution">
    <text evidence="3">The sequence shown here is derived from an EMBL/GenBank/DDBJ whole genome shotgun (WGS) entry which is preliminary data.</text>
</comment>
<organism evidence="3 4">
    <name type="scientific">Kribbella albertanoniae</name>
    <dbReference type="NCBI Taxonomy" id="1266829"/>
    <lineage>
        <taxon>Bacteria</taxon>
        <taxon>Bacillati</taxon>
        <taxon>Actinomycetota</taxon>
        <taxon>Actinomycetes</taxon>
        <taxon>Propionibacteriales</taxon>
        <taxon>Kribbellaceae</taxon>
        <taxon>Kribbella</taxon>
    </lineage>
</organism>
<keyword evidence="4" id="KW-1185">Reference proteome</keyword>
<feature type="domain" description="Suppressor of fused-like" evidence="2">
    <location>
        <begin position="41"/>
        <end position="188"/>
    </location>
</feature>
<feature type="region of interest" description="Disordered" evidence="1">
    <location>
        <begin position="187"/>
        <end position="206"/>
    </location>
</feature>
<dbReference type="SUPFAM" id="SSF103359">
    <property type="entry name" value="Suppressor of Fused, N-terminal domain"/>
    <property type="match status" value="1"/>
</dbReference>
<proteinExistence type="predicted"/>
<dbReference type="AlphaFoldDB" id="A0A4R4P135"/>
<gene>
    <name evidence="3" type="ORF">E1261_43640</name>
</gene>
<dbReference type="EMBL" id="SMKA01000439">
    <property type="protein sequence ID" value="TDC14310.1"/>
    <property type="molecule type" value="Genomic_DNA"/>
</dbReference>
<dbReference type="InterPro" id="IPR037181">
    <property type="entry name" value="SUFU_N"/>
</dbReference>